<feature type="region of interest" description="Disordered" evidence="1">
    <location>
        <begin position="252"/>
        <end position="280"/>
    </location>
</feature>
<keyword evidence="2" id="KW-0808">Transferase</keyword>
<dbReference type="EMBL" id="FZOH01000007">
    <property type="protein sequence ID" value="SNS67310.1"/>
    <property type="molecule type" value="Genomic_DNA"/>
</dbReference>
<sequence>MRTLTTDQFTAAFNQVVRLPWQETPDYYVRYRSRYEAVLHRFAAEAGPPPLDVLEVGGGQLAFMAHHLWGDRTVVADVSRTCFPTLASAGIPCLRWNLAKDDGPDPVEDADRGTVDGPFDVVLCSEVLEHLPVPGHVALARLRRRLRPGGLLLLTTPNLYRLRNVVFLATGRPLFDVFDTPSDDGFGHVLEYSREHLDWQLRRAGFTDATVDLVDFGHVPNRRLDRVLSAAGRPLRAVPRFRDNLVVVATAPGDDTATTDSGHARAPSPCRAGRDASHPR</sequence>
<organism evidence="2 3">
    <name type="scientific">Geodermatophilus saharensis</name>
    <dbReference type="NCBI Taxonomy" id="1137994"/>
    <lineage>
        <taxon>Bacteria</taxon>
        <taxon>Bacillati</taxon>
        <taxon>Actinomycetota</taxon>
        <taxon>Actinomycetes</taxon>
        <taxon>Geodermatophilales</taxon>
        <taxon>Geodermatophilaceae</taxon>
        <taxon>Geodermatophilus</taxon>
    </lineage>
</organism>
<proteinExistence type="predicted"/>
<keyword evidence="2" id="KW-0489">Methyltransferase</keyword>
<dbReference type="GO" id="GO:0032259">
    <property type="term" value="P:methylation"/>
    <property type="evidence" value="ECO:0007669"/>
    <property type="project" value="UniProtKB-KW"/>
</dbReference>
<name>A0A239GDU1_9ACTN</name>
<evidence type="ECO:0000313" key="2">
    <source>
        <dbReference type="EMBL" id="SNS67310.1"/>
    </source>
</evidence>
<dbReference type="SUPFAM" id="SSF53335">
    <property type="entry name" value="S-adenosyl-L-methionine-dependent methyltransferases"/>
    <property type="match status" value="1"/>
</dbReference>
<dbReference type="Proteomes" id="UP000198386">
    <property type="component" value="Unassembled WGS sequence"/>
</dbReference>
<dbReference type="Pfam" id="PF13489">
    <property type="entry name" value="Methyltransf_23"/>
    <property type="match status" value="1"/>
</dbReference>
<dbReference type="AlphaFoldDB" id="A0A239GDU1"/>
<gene>
    <name evidence="2" type="ORF">SAMN04488107_3357</name>
</gene>
<dbReference type="Gene3D" id="3.40.50.150">
    <property type="entry name" value="Vaccinia Virus protein VP39"/>
    <property type="match status" value="1"/>
</dbReference>
<dbReference type="GO" id="GO:0008168">
    <property type="term" value="F:methyltransferase activity"/>
    <property type="evidence" value="ECO:0007669"/>
    <property type="project" value="UniProtKB-KW"/>
</dbReference>
<protein>
    <submittedName>
        <fullName evidence="2">Methyltransferase domain-containing protein</fullName>
    </submittedName>
</protein>
<accession>A0A239GDU1</accession>
<dbReference type="RefSeq" id="WP_089405062.1">
    <property type="nucleotide sequence ID" value="NZ_FZOH01000007.1"/>
</dbReference>
<dbReference type="InterPro" id="IPR029063">
    <property type="entry name" value="SAM-dependent_MTases_sf"/>
</dbReference>
<reference evidence="3" key="1">
    <citation type="submission" date="2017-06" db="EMBL/GenBank/DDBJ databases">
        <authorList>
            <person name="Varghese N."/>
            <person name="Submissions S."/>
        </authorList>
    </citation>
    <scope>NUCLEOTIDE SEQUENCE [LARGE SCALE GENOMIC DNA]</scope>
    <source>
        <strain evidence="3">DSM 45423</strain>
    </source>
</reference>
<dbReference type="OrthoDB" id="9777638at2"/>
<keyword evidence="3" id="KW-1185">Reference proteome</keyword>
<evidence type="ECO:0000256" key="1">
    <source>
        <dbReference type="SAM" id="MobiDB-lite"/>
    </source>
</evidence>
<evidence type="ECO:0000313" key="3">
    <source>
        <dbReference type="Proteomes" id="UP000198386"/>
    </source>
</evidence>